<evidence type="ECO:0000313" key="2">
    <source>
        <dbReference type="Proteomes" id="UP000824469"/>
    </source>
</evidence>
<evidence type="ECO:0000313" key="1">
    <source>
        <dbReference type="EMBL" id="KAH9304461.1"/>
    </source>
</evidence>
<proteinExistence type="predicted"/>
<keyword evidence="2" id="KW-1185">Reference proteome</keyword>
<gene>
    <name evidence="1" type="ORF">KI387_008865</name>
</gene>
<accession>A0AA38CMM8</accession>
<feature type="non-terminal residue" evidence="1">
    <location>
        <position position="1"/>
    </location>
</feature>
<protein>
    <submittedName>
        <fullName evidence="1">Uncharacterized protein</fullName>
    </submittedName>
</protein>
<dbReference type="AlphaFoldDB" id="A0AA38CMM8"/>
<sequence length="51" mass="5298">MKSMATRYPIRLTVAVTAVSWAPALALGSTVGQASDPFQKLVSGGCDNTTK</sequence>
<dbReference type="Proteomes" id="UP000824469">
    <property type="component" value="Unassembled WGS sequence"/>
</dbReference>
<organism evidence="1 2">
    <name type="scientific">Taxus chinensis</name>
    <name type="common">Chinese yew</name>
    <name type="synonym">Taxus wallichiana var. chinensis</name>
    <dbReference type="NCBI Taxonomy" id="29808"/>
    <lineage>
        <taxon>Eukaryota</taxon>
        <taxon>Viridiplantae</taxon>
        <taxon>Streptophyta</taxon>
        <taxon>Embryophyta</taxon>
        <taxon>Tracheophyta</taxon>
        <taxon>Spermatophyta</taxon>
        <taxon>Pinopsida</taxon>
        <taxon>Pinidae</taxon>
        <taxon>Conifers II</taxon>
        <taxon>Cupressales</taxon>
        <taxon>Taxaceae</taxon>
        <taxon>Taxus</taxon>
    </lineage>
</organism>
<name>A0AA38CMM8_TAXCH</name>
<reference evidence="1 2" key="1">
    <citation type="journal article" date="2021" name="Nat. Plants">
        <title>The Taxus genome provides insights into paclitaxel biosynthesis.</title>
        <authorList>
            <person name="Xiong X."/>
            <person name="Gou J."/>
            <person name="Liao Q."/>
            <person name="Li Y."/>
            <person name="Zhou Q."/>
            <person name="Bi G."/>
            <person name="Li C."/>
            <person name="Du R."/>
            <person name="Wang X."/>
            <person name="Sun T."/>
            <person name="Guo L."/>
            <person name="Liang H."/>
            <person name="Lu P."/>
            <person name="Wu Y."/>
            <person name="Zhang Z."/>
            <person name="Ro D.K."/>
            <person name="Shang Y."/>
            <person name="Huang S."/>
            <person name="Yan J."/>
        </authorList>
    </citation>
    <scope>NUCLEOTIDE SEQUENCE [LARGE SCALE GENOMIC DNA]</scope>
    <source>
        <strain evidence="1">Ta-2019</strain>
    </source>
</reference>
<dbReference type="EMBL" id="JAHRHJ020000008">
    <property type="protein sequence ID" value="KAH9304461.1"/>
    <property type="molecule type" value="Genomic_DNA"/>
</dbReference>
<comment type="caution">
    <text evidence="1">The sequence shown here is derived from an EMBL/GenBank/DDBJ whole genome shotgun (WGS) entry which is preliminary data.</text>
</comment>